<name>A0ABN9KZH4_9NEOB</name>
<feature type="non-terminal residue" evidence="2">
    <location>
        <position position="1"/>
    </location>
</feature>
<evidence type="ECO:0000313" key="3">
    <source>
        <dbReference type="Proteomes" id="UP001176940"/>
    </source>
</evidence>
<dbReference type="Proteomes" id="UP001176940">
    <property type="component" value="Unassembled WGS sequence"/>
</dbReference>
<gene>
    <name evidence="2" type="ORF">RIMI_LOCUS2526543</name>
</gene>
<reference evidence="2" key="1">
    <citation type="submission" date="2023-07" db="EMBL/GenBank/DDBJ databases">
        <authorList>
            <person name="Stuckert A."/>
        </authorList>
    </citation>
    <scope>NUCLEOTIDE SEQUENCE</scope>
</reference>
<feature type="region of interest" description="Disordered" evidence="1">
    <location>
        <begin position="22"/>
        <end position="44"/>
    </location>
</feature>
<accession>A0ABN9KZH4</accession>
<proteinExistence type="predicted"/>
<dbReference type="EMBL" id="CAUEEQ010003558">
    <property type="protein sequence ID" value="CAJ0925508.1"/>
    <property type="molecule type" value="Genomic_DNA"/>
</dbReference>
<organism evidence="2 3">
    <name type="scientific">Ranitomeya imitator</name>
    <name type="common">mimic poison frog</name>
    <dbReference type="NCBI Taxonomy" id="111125"/>
    <lineage>
        <taxon>Eukaryota</taxon>
        <taxon>Metazoa</taxon>
        <taxon>Chordata</taxon>
        <taxon>Craniata</taxon>
        <taxon>Vertebrata</taxon>
        <taxon>Euteleostomi</taxon>
        <taxon>Amphibia</taxon>
        <taxon>Batrachia</taxon>
        <taxon>Anura</taxon>
        <taxon>Neobatrachia</taxon>
        <taxon>Hyloidea</taxon>
        <taxon>Dendrobatidae</taxon>
        <taxon>Dendrobatinae</taxon>
        <taxon>Ranitomeya</taxon>
    </lineage>
</organism>
<comment type="caution">
    <text evidence="2">The sequence shown here is derived from an EMBL/GenBank/DDBJ whole genome shotgun (WGS) entry which is preliminary data.</text>
</comment>
<keyword evidence="3" id="KW-1185">Reference proteome</keyword>
<protein>
    <submittedName>
        <fullName evidence="2">Uncharacterized protein</fullName>
    </submittedName>
</protein>
<sequence>FSCILYQLDANTADCIDERGSVTLPLPSSQPASDVTDTDTDSRRDDVNARRCLEVCGRSEQRRNQEKERAVYEVYGAELNVYEVYGSELNVYEVYGAELNVYEVYRAEPCVYEMYGVEPSRFTDNLEDRSWWLKPGSRIGEDCAVGGAAGKCMVGLLRPRHCFRDTRIYLSHRRTPWAVPALTVQVAGQILMVGASSK</sequence>
<evidence type="ECO:0000256" key="1">
    <source>
        <dbReference type="SAM" id="MobiDB-lite"/>
    </source>
</evidence>
<evidence type="ECO:0000313" key="2">
    <source>
        <dbReference type="EMBL" id="CAJ0925508.1"/>
    </source>
</evidence>